<reference evidence="4 5" key="1">
    <citation type="submission" date="2018-05" db="EMBL/GenBank/DDBJ databases">
        <title>Coraliomargarita sinensis sp. nov., isolated from a marine solar saltern.</title>
        <authorList>
            <person name="Zhou L.Y."/>
        </authorList>
    </citation>
    <scope>NUCLEOTIDE SEQUENCE [LARGE SCALE GENOMIC DNA]</scope>
    <source>
        <strain evidence="4 5">WN38</strain>
    </source>
</reference>
<organism evidence="4 5">
    <name type="scientific">Coraliomargarita sinensis</name>
    <dbReference type="NCBI Taxonomy" id="2174842"/>
    <lineage>
        <taxon>Bacteria</taxon>
        <taxon>Pseudomonadati</taxon>
        <taxon>Verrucomicrobiota</taxon>
        <taxon>Opitutia</taxon>
        <taxon>Puniceicoccales</taxon>
        <taxon>Coraliomargaritaceae</taxon>
        <taxon>Coraliomargarita</taxon>
    </lineage>
</organism>
<name>A0A317ZGI3_9BACT</name>
<dbReference type="EMBL" id="QHJQ01000009">
    <property type="protein sequence ID" value="PXA03467.1"/>
    <property type="molecule type" value="Genomic_DNA"/>
</dbReference>
<sequence>MEKFPDAHALVKDVVEVCPIPRLERTVIERAHDAAYLDAVSQDDERGQPHGLLRYDRNRLGLPACPRLLERSMLETAGTVAATLAAMEDGMAANLAGGTHHAFPGRGLGFCVLNDVAIAIEHLRALGRKPDQILIVDTDAHQGNANHAYFRNDPVVFTYSIHVGKNYPAAKEPGDQDVPLPRWVDGRDYLEALRGTLPSAFAQTEPDLIFWISGADCHAEDRFGQMRLSNEEMTARDDFVLSLCEEYAAPTVVVYGGGYHREPGMTGWLHAQTVLRAAKVACRFPVHLV</sequence>
<dbReference type="Pfam" id="PF00850">
    <property type="entry name" value="Hist_deacetyl"/>
    <property type="match status" value="1"/>
</dbReference>
<dbReference type="PANTHER" id="PTHR10625:SF19">
    <property type="entry name" value="HISTONE DEACETYLASE 12"/>
    <property type="match status" value="1"/>
</dbReference>
<dbReference type="PANTHER" id="PTHR10625">
    <property type="entry name" value="HISTONE DEACETYLASE HDAC1-RELATED"/>
    <property type="match status" value="1"/>
</dbReference>
<dbReference type="InParanoid" id="A0A317ZGI3"/>
<dbReference type="InterPro" id="IPR044150">
    <property type="entry name" value="HDAC_classIV"/>
</dbReference>
<keyword evidence="5" id="KW-1185">Reference proteome</keyword>
<dbReference type="AlphaFoldDB" id="A0A317ZGI3"/>
<evidence type="ECO:0000256" key="1">
    <source>
        <dbReference type="ARBA" id="ARBA00005947"/>
    </source>
</evidence>
<dbReference type="SUPFAM" id="SSF52768">
    <property type="entry name" value="Arginase/deacetylase"/>
    <property type="match status" value="1"/>
</dbReference>
<dbReference type="InterPro" id="IPR023801">
    <property type="entry name" value="His_deacetylse_dom"/>
</dbReference>
<accession>A0A317ZGI3</accession>
<evidence type="ECO:0000256" key="2">
    <source>
        <dbReference type="ARBA" id="ARBA00022801"/>
    </source>
</evidence>
<keyword evidence="2" id="KW-0378">Hydrolase</keyword>
<dbReference type="PRINTS" id="PR01270">
    <property type="entry name" value="HDASUPER"/>
</dbReference>
<proteinExistence type="inferred from homology"/>
<protein>
    <submittedName>
        <fullName evidence="4">Histone deacetylase</fullName>
    </submittedName>
</protein>
<evidence type="ECO:0000259" key="3">
    <source>
        <dbReference type="Pfam" id="PF00850"/>
    </source>
</evidence>
<dbReference type="Proteomes" id="UP000247099">
    <property type="component" value="Unassembled WGS sequence"/>
</dbReference>
<dbReference type="GO" id="GO:0004407">
    <property type="term" value="F:histone deacetylase activity"/>
    <property type="evidence" value="ECO:0007669"/>
    <property type="project" value="InterPro"/>
</dbReference>
<dbReference type="Gene3D" id="3.40.800.20">
    <property type="entry name" value="Histone deacetylase domain"/>
    <property type="match status" value="1"/>
</dbReference>
<dbReference type="GO" id="GO:0040029">
    <property type="term" value="P:epigenetic regulation of gene expression"/>
    <property type="evidence" value="ECO:0007669"/>
    <property type="project" value="TreeGrafter"/>
</dbReference>
<dbReference type="CDD" id="cd09993">
    <property type="entry name" value="HDAC_classIV"/>
    <property type="match status" value="1"/>
</dbReference>
<evidence type="ECO:0000313" key="4">
    <source>
        <dbReference type="EMBL" id="PXA03467.1"/>
    </source>
</evidence>
<comment type="caution">
    <text evidence="4">The sequence shown here is derived from an EMBL/GenBank/DDBJ whole genome shotgun (WGS) entry which is preliminary data.</text>
</comment>
<gene>
    <name evidence="4" type="ORF">DDZ13_12300</name>
</gene>
<evidence type="ECO:0000313" key="5">
    <source>
        <dbReference type="Proteomes" id="UP000247099"/>
    </source>
</evidence>
<comment type="similarity">
    <text evidence="1">Belongs to the histone deacetylase family.</text>
</comment>
<dbReference type="InterPro" id="IPR023696">
    <property type="entry name" value="Ureohydrolase_dom_sf"/>
</dbReference>
<dbReference type="GO" id="GO:0016787">
    <property type="term" value="F:hydrolase activity"/>
    <property type="evidence" value="ECO:0007669"/>
    <property type="project" value="UniProtKB-KW"/>
</dbReference>
<feature type="domain" description="Histone deacetylase" evidence="3">
    <location>
        <begin position="16"/>
        <end position="271"/>
    </location>
</feature>
<dbReference type="InterPro" id="IPR037138">
    <property type="entry name" value="His_deacetylse_dom_sf"/>
</dbReference>
<dbReference type="InterPro" id="IPR000286">
    <property type="entry name" value="HDACs"/>
</dbReference>